<comment type="caution">
    <text evidence="4">The sequence shown here is derived from an EMBL/GenBank/DDBJ whole genome shotgun (WGS) entry which is preliminary data.</text>
</comment>
<proteinExistence type="predicted"/>
<dbReference type="Proteomes" id="UP001305414">
    <property type="component" value="Unassembled WGS sequence"/>
</dbReference>
<feature type="coiled-coil region" evidence="1">
    <location>
        <begin position="85"/>
        <end position="137"/>
    </location>
</feature>
<protein>
    <recommendedName>
        <fullName evidence="3">ZW10 C-terminal helical domain-containing protein</fullName>
    </recommendedName>
</protein>
<name>A0AAN7UZP3_9PEZI</name>
<accession>A0AAN7UZP3</accession>
<evidence type="ECO:0000259" key="3">
    <source>
        <dbReference type="Pfam" id="PF22766"/>
    </source>
</evidence>
<dbReference type="InterPro" id="IPR055148">
    <property type="entry name" value="ZW10_C_2"/>
</dbReference>
<dbReference type="PANTHER" id="PTHR12205">
    <property type="entry name" value="CENTROMERE/KINETOCHORE PROTEIN ZW10"/>
    <property type="match status" value="1"/>
</dbReference>
<feature type="domain" description="ZW10 C-terminal helical" evidence="3">
    <location>
        <begin position="727"/>
        <end position="870"/>
    </location>
</feature>
<sequence length="882" mass="98151">MMAKAENNTEERRHSRCTLFPYYTQRLAVNVLEHDRRMIQTSEDMAGSEGSQVGPSLVAFSLNGIFPEEDVSSRHIQVNDLAPALESLAAAKSKLEAEVHTINEETASDVDQWVANAKSLEDDISRTRSRANEIVRRSEAPDVSGKAIQEAVDKVDFLGQESAYNNQLYNALTRIKHVSQLLDEVESARDGKRILQALHLLEQSWVALDGISVSKSCRVMKLLDIRAFELKSSVHEALDHIWNSLVQIDTSTSQVAVFNSRLDEQLSLADAVIGLKAYKEVDNRMSVFWKDLDRVLLGPRTVLQRGDVPAIIVENSALQLTGAAERTVLSLFQDLETVLEYLSGRLGKELVSSLSNCMMPDLLPRIIALWLEPAVPASLKDMDEFHKVIDATETFYSRIEALGFSRLEELQDWVQTVPRVWLAKCRETALESIRIKLTQGLGDPKEIERIETQTVSQEEGQRLDPNRSVLFNSDGWDAAWDDHDDAPRNENQPKETKNDDGGDDGADAWGWGDEGDDNETNDAVADKNPKQTEPTEDDDPTAAWGWGDEDDAADAPERDTVVIPSTQELTLKETYNISSMPEPVVALILAILEDGAYLVSNDGNPMATAAAGLFSLPTLVLAMFRAVSPHYYALDAGGNMFLYNDATYLAERLSEIVKNWKARDDLVPRAKSMLRLDNDVKSLQLFATRAYSSEMTTCRTILRDLLGGSQTLLQQEELGSLNLQSQVDNAVTYVRSTAASWSKILARSAWSQAVGSLVDTIASKIIADVMDLAGIGQDDAYNIANLITRVTELDDLFLPPKPGKDDIPSTSQYASNWLRLKYLSEVLQSNLQDVKFLWLESELSLYFTVDEVVDLIGLSFVDNARTREVVREIQGRPHPRGS</sequence>
<feature type="region of interest" description="Disordered" evidence="2">
    <location>
        <begin position="453"/>
        <end position="559"/>
    </location>
</feature>
<evidence type="ECO:0000313" key="4">
    <source>
        <dbReference type="EMBL" id="KAK5630994.1"/>
    </source>
</evidence>
<dbReference type="GO" id="GO:0006888">
    <property type="term" value="P:endoplasmic reticulum to Golgi vesicle-mediated transport"/>
    <property type="evidence" value="ECO:0007669"/>
    <property type="project" value="TreeGrafter"/>
</dbReference>
<dbReference type="InterPro" id="IPR046362">
    <property type="entry name" value="Zw10/DSL1_C_sf"/>
</dbReference>
<reference evidence="4 5" key="1">
    <citation type="submission" date="2023-10" db="EMBL/GenBank/DDBJ databases">
        <title>Draft genome sequence of Xylaria bambusicola isolate GMP-LS, the root and basal stem rot pathogen of sugarcane in Indonesia.</title>
        <authorList>
            <person name="Selvaraj P."/>
            <person name="Muralishankar V."/>
            <person name="Muruganantham S."/>
            <person name="Sp S."/>
            <person name="Haryani S."/>
            <person name="Lau K.J.X."/>
            <person name="Naqvi N.I."/>
        </authorList>
    </citation>
    <scope>NUCLEOTIDE SEQUENCE [LARGE SCALE GENOMIC DNA]</scope>
    <source>
        <strain evidence="4">GMP-LS</strain>
    </source>
</reference>
<keyword evidence="5" id="KW-1185">Reference proteome</keyword>
<organism evidence="4 5">
    <name type="scientific">Xylaria bambusicola</name>
    <dbReference type="NCBI Taxonomy" id="326684"/>
    <lineage>
        <taxon>Eukaryota</taxon>
        <taxon>Fungi</taxon>
        <taxon>Dikarya</taxon>
        <taxon>Ascomycota</taxon>
        <taxon>Pezizomycotina</taxon>
        <taxon>Sordariomycetes</taxon>
        <taxon>Xylariomycetidae</taxon>
        <taxon>Xylariales</taxon>
        <taxon>Xylariaceae</taxon>
        <taxon>Xylaria</taxon>
    </lineage>
</organism>
<dbReference type="AlphaFoldDB" id="A0AAN7UZP3"/>
<evidence type="ECO:0000256" key="2">
    <source>
        <dbReference type="SAM" id="MobiDB-lite"/>
    </source>
</evidence>
<keyword evidence="1" id="KW-0175">Coiled coil</keyword>
<dbReference type="Gene3D" id="1.10.357.150">
    <property type="match status" value="1"/>
</dbReference>
<gene>
    <name evidence="4" type="ORF">RRF57_006709</name>
</gene>
<dbReference type="PANTHER" id="PTHR12205:SF0">
    <property type="entry name" value="CENTROMERE_KINETOCHORE PROTEIN ZW10 HOMOLOG"/>
    <property type="match status" value="1"/>
</dbReference>
<dbReference type="EMBL" id="JAWHQM010000018">
    <property type="protein sequence ID" value="KAK5630994.1"/>
    <property type="molecule type" value="Genomic_DNA"/>
</dbReference>
<dbReference type="GO" id="GO:0007094">
    <property type="term" value="P:mitotic spindle assembly checkpoint signaling"/>
    <property type="evidence" value="ECO:0007669"/>
    <property type="project" value="TreeGrafter"/>
</dbReference>
<evidence type="ECO:0000256" key="1">
    <source>
        <dbReference type="SAM" id="Coils"/>
    </source>
</evidence>
<feature type="compositionally biased region" description="Basic and acidic residues" evidence="2">
    <location>
        <begin position="485"/>
        <end position="500"/>
    </location>
</feature>
<evidence type="ECO:0000313" key="5">
    <source>
        <dbReference type="Proteomes" id="UP001305414"/>
    </source>
</evidence>
<dbReference type="Pfam" id="PF22766">
    <property type="entry name" value="ZW10_C2"/>
    <property type="match status" value="1"/>
</dbReference>
<dbReference type="GO" id="GO:1990423">
    <property type="term" value="C:RZZ complex"/>
    <property type="evidence" value="ECO:0007669"/>
    <property type="project" value="TreeGrafter"/>
</dbReference>
<dbReference type="GO" id="GO:0005737">
    <property type="term" value="C:cytoplasm"/>
    <property type="evidence" value="ECO:0007669"/>
    <property type="project" value="GOC"/>
</dbReference>